<evidence type="ECO:0000313" key="1">
    <source>
        <dbReference type="EMBL" id="KAJ9079315.1"/>
    </source>
</evidence>
<organism evidence="1 2">
    <name type="scientific">Entomophthora muscae</name>
    <dbReference type="NCBI Taxonomy" id="34485"/>
    <lineage>
        <taxon>Eukaryota</taxon>
        <taxon>Fungi</taxon>
        <taxon>Fungi incertae sedis</taxon>
        <taxon>Zoopagomycota</taxon>
        <taxon>Entomophthoromycotina</taxon>
        <taxon>Entomophthoromycetes</taxon>
        <taxon>Entomophthorales</taxon>
        <taxon>Entomophthoraceae</taxon>
        <taxon>Entomophthora</taxon>
    </lineage>
</organism>
<proteinExistence type="predicted"/>
<comment type="caution">
    <text evidence="1">The sequence shown here is derived from an EMBL/GenBank/DDBJ whole genome shotgun (WGS) entry which is preliminary data.</text>
</comment>
<gene>
    <name evidence="1" type="ORF">DSO57_1036690</name>
</gene>
<dbReference type="EMBL" id="QTSX02001781">
    <property type="protein sequence ID" value="KAJ9079315.1"/>
    <property type="molecule type" value="Genomic_DNA"/>
</dbReference>
<protein>
    <submittedName>
        <fullName evidence="1">Uncharacterized protein</fullName>
    </submittedName>
</protein>
<accession>A0ACC2TX23</accession>
<dbReference type="Proteomes" id="UP001165960">
    <property type="component" value="Unassembled WGS sequence"/>
</dbReference>
<sequence>MATVDIIIVNMGAVASSSSPAAFKVQQSQVGVNSRAVAKFISNKQIAANPPTPKASDILSELTLTHKLKHLPSGEFLLLNDNGPSSKDRIICYATQQNLMELKRASTWLVDSTFALALDVQTALDDPCPG</sequence>
<evidence type="ECO:0000313" key="2">
    <source>
        <dbReference type="Proteomes" id="UP001165960"/>
    </source>
</evidence>
<name>A0ACC2TX23_9FUNG</name>
<keyword evidence="2" id="KW-1185">Reference proteome</keyword>
<reference evidence="1" key="1">
    <citation type="submission" date="2022-04" db="EMBL/GenBank/DDBJ databases">
        <title>Genome of the entomopathogenic fungus Entomophthora muscae.</title>
        <authorList>
            <person name="Elya C."/>
            <person name="Lovett B.R."/>
            <person name="Lee E."/>
            <person name="Macias A.M."/>
            <person name="Hajek A.E."/>
            <person name="De Bivort B.L."/>
            <person name="Kasson M.T."/>
            <person name="De Fine Licht H.H."/>
            <person name="Stajich J.E."/>
        </authorList>
    </citation>
    <scope>NUCLEOTIDE SEQUENCE</scope>
    <source>
        <strain evidence="1">Berkeley</strain>
    </source>
</reference>